<dbReference type="EMBL" id="JABANU010000027">
    <property type="protein sequence ID" value="MBI5975824.1"/>
    <property type="molecule type" value="Genomic_DNA"/>
</dbReference>
<evidence type="ECO:0000313" key="1">
    <source>
        <dbReference type="EMBL" id="MBI5975824.1"/>
    </source>
</evidence>
<gene>
    <name evidence="1" type="ORF">HHH54_09495</name>
</gene>
<protein>
    <submittedName>
        <fullName evidence="1">DUF2197 domain-containing protein</fullName>
    </submittedName>
</protein>
<reference evidence="1 2" key="1">
    <citation type="submission" date="2020-04" db="EMBL/GenBank/DDBJ databases">
        <title>Staphylococcus species from domestic dog.</title>
        <authorList>
            <person name="Paterson G.K."/>
        </authorList>
    </citation>
    <scope>NUCLEOTIDE SEQUENCE [LARGE SCALE GENOMIC DNA]</scope>
    <source>
        <strain evidence="1 2">H16/1A</strain>
    </source>
</reference>
<dbReference type="RefSeq" id="WP_198618594.1">
    <property type="nucleotide sequence ID" value="NZ_JABANU010000027.1"/>
</dbReference>
<evidence type="ECO:0000313" key="2">
    <source>
        <dbReference type="Proteomes" id="UP000751852"/>
    </source>
</evidence>
<comment type="caution">
    <text evidence="1">The sequence shown here is derived from an EMBL/GenBank/DDBJ whole genome shotgun (WGS) entry which is preliminary data.</text>
</comment>
<proteinExistence type="predicted"/>
<dbReference type="Pfam" id="PF09963">
    <property type="entry name" value="DUF2197"/>
    <property type="match status" value="1"/>
</dbReference>
<keyword evidence="2" id="KW-1185">Reference proteome</keyword>
<dbReference type="InterPro" id="IPR019241">
    <property type="entry name" value="DUF2197"/>
</dbReference>
<name>A0ABS0TAP9_9STAP</name>
<sequence length="60" mass="7064">MRKVTCILCDTEVLLDEHTLLAKQLRNHPIKTFMCDECKSRVDTPKQKKATFSKHYDLNQ</sequence>
<organism evidence="1 2">
    <name type="scientific">Staphylococcus canis</name>
    <dbReference type="NCBI Taxonomy" id="2724942"/>
    <lineage>
        <taxon>Bacteria</taxon>
        <taxon>Bacillati</taxon>
        <taxon>Bacillota</taxon>
        <taxon>Bacilli</taxon>
        <taxon>Bacillales</taxon>
        <taxon>Staphylococcaceae</taxon>
        <taxon>Staphylococcus</taxon>
    </lineage>
</organism>
<dbReference type="Proteomes" id="UP000751852">
    <property type="component" value="Unassembled WGS sequence"/>
</dbReference>
<accession>A0ABS0TAP9</accession>